<dbReference type="Pfam" id="PF00067">
    <property type="entry name" value="p450"/>
    <property type="match status" value="1"/>
</dbReference>
<dbReference type="SUPFAM" id="SSF48264">
    <property type="entry name" value="Cytochrome P450"/>
    <property type="match status" value="1"/>
</dbReference>
<proteinExistence type="inferred from homology"/>
<comment type="similarity">
    <text evidence="1 7">Belongs to the cytochrome P450 family.</text>
</comment>
<evidence type="ECO:0000313" key="9">
    <source>
        <dbReference type="EMBL" id="TEY47969.1"/>
    </source>
</evidence>
<dbReference type="GO" id="GO:0016705">
    <property type="term" value="F:oxidoreductase activity, acting on paired donors, with incorporation or reduction of molecular oxygen"/>
    <property type="evidence" value="ECO:0007669"/>
    <property type="project" value="InterPro"/>
</dbReference>
<accession>A0A4Y8CX16</accession>
<dbReference type="GO" id="GO:0020037">
    <property type="term" value="F:heme binding"/>
    <property type="evidence" value="ECO:0007669"/>
    <property type="project" value="InterPro"/>
</dbReference>
<dbReference type="STRING" id="38488.A0A4Y8CX16"/>
<dbReference type="AlphaFoldDB" id="A0A4Y8CX16"/>
<keyword evidence="10" id="KW-1185">Reference proteome</keyword>
<evidence type="ECO:0008006" key="11">
    <source>
        <dbReference type="Google" id="ProtNLM"/>
    </source>
</evidence>
<feature type="chain" id="PRO_5021325655" description="Cytochrome P450" evidence="8">
    <location>
        <begin position="23"/>
        <end position="495"/>
    </location>
</feature>
<protein>
    <recommendedName>
        <fullName evidence="11">Cytochrome P450</fullName>
    </recommendedName>
</protein>
<evidence type="ECO:0000256" key="2">
    <source>
        <dbReference type="ARBA" id="ARBA00022723"/>
    </source>
</evidence>
<dbReference type="OrthoDB" id="1470350at2759"/>
<dbReference type="InterPro" id="IPR002401">
    <property type="entry name" value="Cyt_P450_E_grp-I"/>
</dbReference>
<evidence type="ECO:0000313" key="10">
    <source>
        <dbReference type="Proteomes" id="UP000297299"/>
    </source>
</evidence>
<comment type="caution">
    <text evidence="9">The sequence shown here is derived from an EMBL/GenBank/DDBJ whole genome shotgun (WGS) entry which is preliminary data.</text>
</comment>
<comment type="cofactor">
    <cofactor evidence="6">
        <name>heme</name>
        <dbReference type="ChEBI" id="CHEBI:30413"/>
    </cofactor>
</comment>
<dbReference type="PANTHER" id="PTHR24296">
    <property type="entry name" value="CYTOCHROME P450"/>
    <property type="match status" value="1"/>
</dbReference>
<keyword evidence="3 7" id="KW-0560">Oxidoreductase</keyword>
<dbReference type="PRINTS" id="PR00463">
    <property type="entry name" value="EP450I"/>
</dbReference>
<gene>
    <name evidence="9" type="ORF">BOTCAL_0300g00030</name>
</gene>
<dbReference type="InterPro" id="IPR036396">
    <property type="entry name" value="Cyt_P450_sf"/>
</dbReference>
<dbReference type="Gene3D" id="1.10.630.10">
    <property type="entry name" value="Cytochrome P450"/>
    <property type="match status" value="1"/>
</dbReference>
<organism evidence="9 10">
    <name type="scientific">Botryotinia calthae</name>
    <dbReference type="NCBI Taxonomy" id="38488"/>
    <lineage>
        <taxon>Eukaryota</taxon>
        <taxon>Fungi</taxon>
        <taxon>Dikarya</taxon>
        <taxon>Ascomycota</taxon>
        <taxon>Pezizomycotina</taxon>
        <taxon>Leotiomycetes</taxon>
        <taxon>Helotiales</taxon>
        <taxon>Sclerotiniaceae</taxon>
        <taxon>Botryotinia</taxon>
    </lineage>
</organism>
<evidence type="ECO:0000256" key="7">
    <source>
        <dbReference type="RuleBase" id="RU000461"/>
    </source>
</evidence>
<evidence type="ECO:0000256" key="3">
    <source>
        <dbReference type="ARBA" id="ARBA00023002"/>
    </source>
</evidence>
<dbReference type="InterPro" id="IPR017972">
    <property type="entry name" value="Cyt_P450_CS"/>
</dbReference>
<keyword evidence="6 7" id="KW-0349">Heme</keyword>
<reference evidence="9 10" key="1">
    <citation type="submission" date="2017-11" db="EMBL/GenBank/DDBJ databases">
        <title>Comparative genomics of Botrytis spp.</title>
        <authorList>
            <person name="Valero-Jimenez C.A."/>
            <person name="Tapia P."/>
            <person name="Veloso J."/>
            <person name="Silva-Moreno E."/>
            <person name="Staats M."/>
            <person name="Valdes J.H."/>
            <person name="Van Kan J.A.L."/>
        </authorList>
    </citation>
    <scope>NUCLEOTIDE SEQUENCE [LARGE SCALE GENOMIC DNA]</scope>
    <source>
        <strain evidence="9 10">MUCL2830</strain>
    </source>
</reference>
<keyword evidence="5" id="KW-0843">Virulence</keyword>
<dbReference type="GO" id="GO:0005506">
    <property type="term" value="F:iron ion binding"/>
    <property type="evidence" value="ECO:0007669"/>
    <property type="project" value="InterPro"/>
</dbReference>
<keyword evidence="8" id="KW-0732">Signal</keyword>
<dbReference type="GO" id="GO:0006629">
    <property type="term" value="P:lipid metabolic process"/>
    <property type="evidence" value="ECO:0007669"/>
    <property type="project" value="UniProtKB-ARBA"/>
</dbReference>
<evidence type="ECO:0000256" key="1">
    <source>
        <dbReference type="ARBA" id="ARBA00010617"/>
    </source>
</evidence>
<dbReference type="InterPro" id="IPR001128">
    <property type="entry name" value="Cyt_P450"/>
</dbReference>
<keyword evidence="2 6" id="KW-0479">Metal-binding</keyword>
<keyword evidence="4 6" id="KW-0408">Iron</keyword>
<dbReference type="EMBL" id="PHWZ01000299">
    <property type="protein sequence ID" value="TEY47969.1"/>
    <property type="molecule type" value="Genomic_DNA"/>
</dbReference>
<evidence type="ECO:0000256" key="8">
    <source>
        <dbReference type="SAM" id="SignalP"/>
    </source>
</evidence>
<keyword evidence="7" id="KW-0503">Monooxygenase</keyword>
<evidence type="ECO:0000256" key="5">
    <source>
        <dbReference type="ARBA" id="ARBA00023026"/>
    </source>
</evidence>
<dbReference type="PROSITE" id="PS00086">
    <property type="entry name" value="CYTOCHROME_P450"/>
    <property type="match status" value="1"/>
</dbReference>
<evidence type="ECO:0000256" key="4">
    <source>
        <dbReference type="ARBA" id="ARBA00023004"/>
    </source>
</evidence>
<evidence type="ECO:0000256" key="6">
    <source>
        <dbReference type="PIRSR" id="PIRSR602401-1"/>
    </source>
</evidence>
<dbReference type="Proteomes" id="UP000297299">
    <property type="component" value="Unassembled WGS sequence"/>
</dbReference>
<dbReference type="GO" id="GO:0004497">
    <property type="term" value="F:monooxygenase activity"/>
    <property type="evidence" value="ECO:0007669"/>
    <property type="project" value="UniProtKB-KW"/>
</dbReference>
<name>A0A4Y8CX16_9HELO</name>
<sequence>MRMLISAIISIAIAICIGSALSKGSEIRRNGKKLRRPPYTLPLVGNGILFLHARHKLFSWFVKCERRFGWETFEISVPSLPPGVVINDPKNLEYVLKNEGIFAKGDFFKRRSWDLFGNGIINADGDLWKVQRKAGLNFLNASNLKVLTDVALPKYLEETLAQLRIVVDCKTIDLEAVFHELTTKLMGRMAYNMDMRSGDPFSLAFEYASGATGERFQNPLWRVTEIVLGGRFRSSIAKVKAFGTDIVSNAVKARQEKYQVNNEQNSMESISGSLINSLLDSIDDHQMVADAALNYLSAGRDTTAQALTWTFYLLMRHPRVIDSARREAASLAKEGPHRNSTTYKPTTVPYIMAIFYEALRLYPPVPFELKQCEKATTLPDGTFLPKHAVLVWCPWAMNRSTLIWGEDADDFRPERWLEDGILISKTAFEYPVFNGGPRTCLGKKMAEALAAQVIATLVVNCNFSLVDQKERISKNSLTLPMEGGLPCRVSIIASA</sequence>
<dbReference type="PRINTS" id="PR00385">
    <property type="entry name" value="P450"/>
</dbReference>
<feature type="signal peptide" evidence="8">
    <location>
        <begin position="1"/>
        <end position="22"/>
    </location>
</feature>
<feature type="binding site" description="axial binding residue" evidence="6">
    <location>
        <position position="440"/>
    </location>
    <ligand>
        <name>heme</name>
        <dbReference type="ChEBI" id="CHEBI:30413"/>
    </ligand>
    <ligandPart>
        <name>Fe</name>
        <dbReference type="ChEBI" id="CHEBI:18248"/>
    </ligandPart>
</feature>